<feature type="transmembrane region" description="Helical" evidence="1">
    <location>
        <begin position="12"/>
        <end position="33"/>
    </location>
</feature>
<comment type="caution">
    <text evidence="2">The sequence shown here is derived from an EMBL/GenBank/DDBJ whole genome shotgun (WGS) entry which is preliminary data.</text>
</comment>
<proteinExistence type="predicted"/>
<evidence type="ECO:0000313" key="2">
    <source>
        <dbReference type="EMBL" id="TCI10125.1"/>
    </source>
</evidence>
<feature type="transmembrane region" description="Helical" evidence="1">
    <location>
        <begin position="53"/>
        <end position="70"/>
    </location>
</feature>
<dbReference type="Proteomes" id="UP000291822">
    <property type="component" value="Unassembled WGS sequence"/>
</dbReference>
<keyword evidence="3" id="KW-1185">Reference proteome</keyword>
<dbReference type="AlphaFoldDB" id="A0A4R0YQE3"/>
<evidence type="ECO:0000313" key="3">
    <source>
        <dbReference type="Proteomes" id="UP000291822"/>
    </source>
</evidence>
<protein>
    <recommendedName>
        <fullName evidence="4">DUF4345 domain-containing protein</fullName>
    </recommendedName>
</protein>
<name>A0A4R0YQE3_9GAMM</name>
<keyword evidence="1" id="KW-0812">Transmembrane</keyword>
<reference evidence="2 3" key="1">
    <citation type="submission" date="2019-02" db="EMBL/GenBank/DDBJ databases">
        <title>Dyella amyloliquefaciens sp. nov., isolated from forest soil.</title>
        <authorList>
            <person name="Gao Z.-H."/>
            <person name="Qiu L.-H."/>
        </authorList>
    </citation>
    <scope>NUCLEOTIDE SEQUENCE [LARGE SCALE GENOMIC DNA]</scope>
    <source>
        <strain evidence="2 3">KACC 12747</strain>
    </source>
</reference>
<sequence>MARADQAKRLAQWIVGYMAIGPLAVAADLAWHVFPDTPAIQLMRNSGAFAHEAWLVCGLLAVLTVVLLSFRPVYGYISLVILAAGYAPASFAVWQQSTMLHYWLSLAAIAFATYGVFVIQERQSSGDEGTS</sequence>
<dbReference type="EMBL" id="SJTG01000002">
    <property type="protein sequence ID" value="TCI10125.1"/>
    <property type="molecule type" value="Genomic_DNA"/>
</dbReference>
<feature type="transmembrane region" description="Helical" evidence="1">
    <location>
        <begin position="77"/>
        <end position="94"/>
    </location>
</feature>
<accession>A0A4R0YQE3</accession>
<evidence type="ECO:0000256" key="1">
    <source>
        <dbReference type="SAM" id="Phobius"/>
    </source>
</evidence>
<gene>
    <name evidence="2" type="ORF">EZM97_14495</name>
</gene>
<keyword evidence="1" id="KW-0472">Membrane</keyword>
<organism evidence="2 3">
    <name type="scientific">Dyella soli</name>
    <dbReference type="NCBI Taxonomy" id="522319"/>
    <lineage>
        <taxon>Bacteria</taxon>
        <taxon>Pseudomonadati</taxon>
        <taxon>Pseudomonadota</taxon>
        <taxon>Gammaproteobacteria</taxon>
        <taxon>Lysobacterales</taxon>
        <taxon>Rhodanobacteraceae</taxon>
        <taxon>Dyella</taxon>
    </lineage>
</organism>
<feature type="transmembrane region" description="Helical" evidence="1">
    <location>
        <begin position="100"/>
        <end position="119"/>
    </location>
</feature>
<evidence type="ECO:0008006" key="4">
    <source>
        <dbReference type="Google" id="ProtNLM"/>
    </source>
</evidence>
<keyword evidence="1" id="KW-1133">Transmembrane helix</keyword>
<dbReference type="RefSeq" id="WP_131407842.1">
    <property type="nucleotide sequence ID" value="NZ_SJTG01000002.1"/>
</dbReference>